<dbReference type="Gene3D" id="2.40.40.10">
    <property type="entry name" value="RlpA-like domain"/>
    <property type="match status" value="1"/>
</dbReference>
<evidence type="ECO:0000256" key="4">
    <source>
        <dbReference type="RuleBase" id="RU003495"/>
    </source>
</evidence>
<accession>A0ABP9K187</accession>
<dbReference type="InterPro" id="IPR009009">
    <property type="entry name" value="RlpA-like_DPBB"/>
</dbReference>
<feature type="transmembrane region" description="Helical" evidence="5">
    <location>
        <begin position="33"/>
        <end position="53"/>
    </location>
</feature>
<evidence type="ECO:0000256" key="2">
    <source>
        <dbReference type="ARBA" id="ARBA00023316"/>
    </source>
</evidence>
<evidence type="ECO:0000259" key="6">
    <source>
        <dbReference type="Pfam" id="PF03330"/>
    </source>
</evidence>
<dbReference type="PANTHER" id="PTHR34183">
    <property type="entry name" value="ENDOLYTIC PEPTIDOGLYCAN TRANSGLYCOSYLASE RLPA"/>
    <property type="match status" value="1"/>
</dbReference>
<dbReference type="HAMAP" id="MF_02071">
    <property type="entry name" value="RlpA"/>
    <property type="match status" value="1"/>
</dbReference>
<evidence type="ECO:0000256" key="5">
    <source>
        <dbReference type="SAM" id="Phobius"/>
    </source>
</evidence>
<dbReference type="EMBL" id="BAABHV010000005">
    <property type="protein sequence ID" value="GAA5048258.1"/>
    <property type="molecule type" value="Genomic_DNA"/>
</dbReference>
<evidence type="ECO:0000313" key="8">
    <source>
        <dbReference type="Proteomes" id="UP001500518"/>
    </source>
</evidence>
<dbReference type="SUPFAM" id="SSF50685">
    <property type="entry name" value="Barwin-like endoglucanases"/>
    <property type="match status" value="1"/>
</dbReference>
<comment type="similarity">
    <text evidence="3 4">Belongs to the RlpA family.</text>
</comment>
<dbReference type="EC" id="4.2.2.-" evidence="3"/>
<dbReference type="CDD" id="cd22268">
    <property type="entry name" value="DPBB_RlpA-like"/>
    <property type="match status" value="1"/>
</dbReference>
<reference evidence="8" key="1">
    <citation type="journal article" date="2019" name="Int. J. Syst. Evol. Microbiol.">
        <title>The Global Catalogue of Microorganisms (GCM) 10K type strain sequencing project: providing services to taxonomists for standard genome sequencing and annotation.</title>
        <authorList>
            <consortium name="The Broad Institute Genomics Platform"/>
            <consortium name="The Broad Institute Genome Sequencing Center for Infectious Disease"/>
            <person name="Wu L."/>
            <person name="Ma J."/>
        </authorList>
    </citation>
    <scope>NUCLEOTIDE SEQUENCE [LARGE SCALE GENOMIC DNA]</scope>
    <source>
        <strain evidence="8">JCM 18014</strain>
    </source>
</reference>
<protein>
    <recommendedName>
        <fullName evidence="3">Endolytic peptidoglycan transglycosylase RlpA</fullName>
        <ecNumber evidence="3">4.2.2.-</ecNumber>
    </recommendedName>
</protein>
<keyword evidence="2 3" id="KW-0961">Cell wall biogenesis/degradation</keyword>
<keyword evidence="5" id="KW-0472">Membrane</keyword>
<proteinExistence type="inferred from homology"/>
<dbReference type="PANTHER" id="PTHR34183:SF8">
    <property type="entry name" value="ENDOLYTIC PEPTIDOGLYCAN TRANSGLYCOSYLASE RLPA-RELATED"/>
    <property type="match status" value="1"/>
</dbReference>
<sequence length="192" mass="20490">MRTSENAAHNDHTLPSRRDRLRVFMRLKSQRQLALLGTGLFAAVSLVLGVAMLSEGNSRDVVKLGDGTASVETMPVAEIDLPQPMPATTPSPAESAMGAGEASFYGNELAGNRTASGERFDPQALTAAHRTLPLGSEVRVTNPRNGESVVVRINDRGPYHGNRVIDLSYAAAREIGLIRSGTGRVNLALLMT</sequence>
<evidence type="ECO:0000313" key="7">
    <source>
        <dbReference type="EMBL" id="GAA5048258.1"/>
    </source>
</evidence>
<feature type="domain" description="RlpA-like protein double-psi beta-barrel" evidence="6">
    <location>
        <begin position="99"/>
        <end position="186"/>
    </location>
</feature>
<comment type="function">
    <text evidence="3">Lytic transglycosylase with a strong preference for naked glycan strands that lack stem peptides.</text>
</comment>
<dbReference type="InterPro" id="IPR012997">
    <property type="entry name" value="RplA"/>
</dbReference>
<dbReference type="Pfam" id="PF03330">
    <property type="entry name" value="DPBB_1"/>
    <property type="match status" value="1"/>
</dbReference>
<keyword evidence="8" id="KW-1185">Reference proteome</keyword>
<evidence type="ECO:0000256" key="3">
    <source>
        <dbReference type="HAMAP-Rule" id="MF_02071"/>
    </source>
</evidence>
<keyword evidence="5" id="KW-1133">Transmembrane helix</keyword>
<comment type="caution">
    <text evidence="7">The sequence shown here is derived from an EMBL/GenBank/DDBJ whole genome shotgun (WGS) entry which is preliminary data.</text>
</comment>
<dbReference type="InterPro" id="IPR034718">
    <property type="entry name" value="RlpA"/>
</dbReference>
<name>A0ABP9K187_9SPHN</name>
<organism evidence="7 8">
    <name type="scientific">Erythrobacter westpacificensis</name>
    <dbReference type="NCBI Taxonomy" id="1055231"/>
    <lineage>
        <taxon>Bacteria</taxon>
        <taxon>Pseudomonadati</taxon>
        <taxon>Pseudomonadota</taxon>
        <taxon>Alphaproteobacteria</taxon>
        <taxon>Sphingomonadales</taxon>
        <taxon>Erythrobacteraceae</taxon>
        <taxon>Erythrobacter/Porphyrobacter group</taxon>
        <taxon>Erythrobacter</taxon>
    </lineage>
</organism>
<dbReference type="InterPro" id="IPR036908">
    <property type="entry name" value="RlpA-like_sf"/>
</dbReference>
<dbReference type="NCBIfam" id="TIGR00413">
    <property type="entry name" value="rlpA"/>
    <property type="match status" value="1"/>
</dbReference>
<dbReference type="Proteomes" id="UP001500518">
    <property type="component" value="Unassembled WGS sequence"/>
</dbReference>
<keyword evidence="5" id="KW-0812">Transmembrane</keyword>
<keyword evidence="1 3" id="KW-0456">Lyase</keyword>
<evidence type="ECO:0000256" key="1">
    <source>
        <dbReference type="ARBA" id="ARBA00023239"/>
    </source>
</evidence>
<dbReference type="RefSeq" id="WP_346031591.1">
    <property type="nucleotide sequence ID" value="NZ_BAABHV010000005.1"/>
</dbReference>
<gene>
    <name evidence="3" type="primary">rlpA</name>
    <name evidence="7" type="ORF">GCM10023208_05310</name>
</gene>